<evidence type="ECO:0000256" key="2">
    <source>
        <dbReference type="ARBA" id="ARBA00009387"/>
    </source>
</evidence>
<comment type="similarity">
    <text evidence="1">Belongs to the transglycosylase Slt family.</text>
</comment>
<dbReference type="Gene3D" id="1.10.530.10">
    <property type="match status" value="1"/>
</dbReference>
<dbReference type="SUPFAM" id="SSF53955">
    <property type="entry name" value="Lysozyme-like"/>
    <property type="match status" value="1"/>
</dbReference>
<comment type="caution">
    <text evidence="5">The sequence shown here is derived from an EMBL/GenBank/DDBJ whole genome shotgun (WGS) entry which is preliminary data.</text>
</comment>
<gene>
    <name evidence="5" type="ORF">MES4922_520003</name>
</gene>
<evidence type="ECO:0000259" key="4">
    <source>
        <dbReference type="Pfam" id="PF01464"/>
    </source>
</evidence>
<reference evidence="5" key="1">
    <citation type="submission" date="2022-03" db="EMBL/GenBank/DDBJ databases">
        <authorList>
            <person name="Brunel B."/>
        </authorList>
    </citation>
    <scope>NUCLEOTIDE SEQUENCE</scope>
    <source>
        <strain evidence="5">STM4922sample</strain>
    </source>
</reference>
<comment type="similarity">
    <text evidence="2">Belongs to the virb1 family.</text>
</comment>
<proteinExistence type="inferred from homology"/>
<dbReference type="InterPro" id="IPR008258">
    <property type="entry name" value="Transglycosylase_SLT_dom_1"/>
</dbReference>
<sequence>MTKLTVTTAALAVGLTTFAASAKDTVLAWAPANGDSNGELANGAIRSEKAVEPLGKTAEEIHHDSKAVMVRDRGPIRTAKVAAQKDEPGQPYGTIIERYAVQMGLSVSLAHAVVRLESNYRPYALGRAGEVGLMQIKPATARMMGYAGSMTGLFDPETNIKYGMKYLAKAQKLGDGTICGTILKYNGGHAAKRMNPVSLDYCHKVKRHLALEAQRRKWQKLIDQYALKEHGLRM</sequence>
<evidence type="ECO:0000256" key="1">
    <source>
        <dbReference type="ARBA" id="ARBA00007734"/>
    </source>
</evidence>
<organism evidence="5 6">
    <name type="scientific">Mesorhizobium ventifaucium</name>
    <dbReference type="NCBI Taxonomy" id="666020"/>
    <lineage>
        <taxon>Bacteria</taxon>
        <taxon>Pseudomonadati</taxon>
        <taxon>Pseudomonadota</taxon>
        <taxon>Alphaproteobacteria</taxon>
        <taxon>Hyphomicrobiales</taxon>
        <taxon>Phyllobacteriaceae</taxon>
        <taxon>Mesorhizobium</taxon>
    </lineage>
</organism>
<dbReference type="InterPro" id="IPR023346">
    <property type="entry name" value="Lysozyme-like_dom_sf"/>
</dbReference>
<feature type="domain" description="Transglycosylase SLT" evidence="4">
    <location>
        <begin position="96"/>
        <end position="193"/>
    </location>
</feature>
<dbReference type="Proteomes" id="UP001152604">
    <property type="component" value="Unassembled WGS sequence"/>
</dbReference>
<keyword evidence="6" id="KW-1185">Reference proteome</keyword>
<feature type="chain" id="PRO_5046215683" evidence="3">
    <location>
        <begin position="23"/>
        <end position="234"/>
    </location>
</feature>
<dbReference type="RefSeq" id="WP_254027628.1">
    <property type="nucleotide sequence ID" value="NZ_CAKXZS010000048.1"/>
</dbReference>
<protein>
    <submittedName>
        <fullName evidence="5">Lytic transglycosylase, catalytic</fullName>
    </submittedName>
</protein>
<dbReference type="Pfam" id="PF01464">
    <property type="entry name" value="SLT"/>
    <property type="match status" value="1"/>
</dbReference>
<evidence type="ECO:0000256" key="3">
    <source>
        <dbReference type="SAM" id="SignalP"/>
    </source>
</evidence>
<accession>A0ABM9EB91</accession>
<name>A0ABM9EB91_9HYPH</name>
<feature type="signal peptide" evidence="3">
    <location>
        <begin position="1"/>
        <end position="22"/>
    </location>
</feature>
<dbReference type="EMBL" id="CAKXZS010000048">
    <property type="protein sequence ID" value="CAH2406551.1"/>
    <property type="molecule type" value="Genomic_DNA"/>
</dbReference>
<dbReference type="PANTHER" id="PTHR37423:SF2">
    <property type="entry name" value="MEMBRANE-BOUND LYTIC MUREIN TRANSGLYCOSYLASE C"/>
    <property type="match status" value="1"/>
</dbReference>
<keyword evidence="3" id="KW-0732">Signal</keyword>
<evidence type="ECO:0000313" key="5">
    <source>
        <dbReference type="EMBL" id="CAH2406551.1"/>
    </source>
</evidence>
<evidence type="ECO:0000313" key="6">
    <source>
        <dbReference type="Proteomes" id="UP001152604"/>
    </source>
</evidence>
<dbReference type="PANTHER" id="PTHR37423">
    <property type="entry name" value="SOLUBLE LYTIC MUREIN TRANSGLYCOSYLASE-RELATED"/>
    <property type="match status" value="1"/>
</dbReference>